<sequence>MKKQHWRRRSLFPDNSVAKRKVTVLQRGARYQEAAKQTQGKNVVNVSHRQLLSEGVLSSEQLSLLQRLLNRDVIDALCSSQLVKTYEKLSVPLDRFAMRLFLEIGSRLGASQIFTTHEQRVAYINQHVGYRYNLASPKSLTLCLHCAIAEWVNHQSDQSVLLDVVEIEQLANQLQIQGSYWEKLLGQEASAIYVKQQLELIKSQQQQVKEQLQTLEDTHKKAAESHRLMMEKWQPCLNALEALSEHALTSPEFFAAWQAWCEQASRLAPELREVWEACDHIYRDLNAVAKLWQWFQDMKSVGDVDLYYFDVQSGQCGQAYNHMSHI</sequence>
<organism evidence="3 4">
    <name type="scientific">Vibrio bivalvicida</name>
    <dbReference type="NCBI Taxonomy" id="1276888"/>
    <lineage>
        <taxon>Bacteria</taxon>
        <taxon>Pseudomonadati</taxon>
        <taxon>Pseudomonadota</taxon>
        <taxon>Gammaproteobacteria</taxon>
        <taxon>Vibrionales</taxon>
        <taxon>Vibrionaceae</taxon>
        <taxon>Vibrio</taxon>
        <taxon>Vibrio oreintalis group</taxon>
    </lineage>
</organism>
<dbReference type="Pfam" id="PF16806">
    <property type="entry name" value="ExsD"/>
    <property type="match status" value="1"/>
</dbReference>
<evidence type="ECO:0000256" key="1">
    <source>
        <dbReference type="SAM" id="Coils"/>
    </source>
</evidence>
<comment type="caution">
    <text evidence="3">The sequence shown here is derived from an EMBL/GenBank/DDBJ whole genome shotgun (WGS) entry which is preliminary data.</text>
</comment>
<reference evidence="3 4" key="1">
    <citation type="journal article" date="2016" name="Syst. Appl. Microbiol.">
        <title>Vibrio bivalvicida sp. nov., a novel larval pathogen for bivalve molluscs reared in a hatchery.</title>
        <authorList>
            <person name="Dubert J."/>
            <person name="Romalde J.L."/>
            <person name="Prado S."/>
            <person name="Barja J.L."/>
        </authorList>
    </citation>
    <scope>NUCLEOTIDE SEQUENCE [LARGE SCALE GENOMIC DNA]</scope>
    <source>
        <strain evidence="3 4">605</strain>
    </source>
</reference>
<feature type="coiled-coil region" evidence="1">
    <location>
        <begin position="198"/>
        <end position="225"/>
    </location>
</feature>
<proteinExistence type="predicted"/>
<dbReference type="AlphaFoldDB" id="A0A177XUB5"/>
<name>A0A177XUB5_9VIBR</name>
<evidence type="ECO:0000313" key="3">
    <source>
        <dbReference type="EMBL" id="OAJ92099.1"/>
    </source>
</evidence>
<dbReference type="Proteomes" id="UP000078406">
    <property type="component" value="Unassembled WGS sequence"/>
</dbReference>
<evidence type="ECO:0000259" key="2">
    <source>
        <dbReference type="Pfam" id="PF16806"/>
    </source>
</evidence>
<dbReference type="RefSeq" id="WP_049844986.1">
    <property type="nucleotide sequence ID" value="NZ_LLEI02000091.1"/>
</dbReference>
<accession>A0A177XUB5</accession>
<evidence type="ECO:0000313" key="4">
    <source>
        <dbReference type="Proteomes" id="UP000078406"/>
    </source>
</evidence>
<protein>
    <submittedName>
        <fullName evidence="3">Type III secretion negative regulator (LscZ)</fullName>
    </submittedName>
</protein>
<keyword evidence="1" id="KW-0175">Coiled coil</keyword>
<feature type="domain" description="Antiactivator protein ExsD N-terminal" evidence="2">
    <location>
        <begin position="52"/>
        <end position="129"/>
    </location>
</feature>
<gene>
    <name evidence="3" type="ORF">APB76_22335</name>
</gene>
<dbReference type="InterPro" id="IPR031835">
    <property type="entry name" value="ExsD_N"/>
</dbReference>
<dbReference type="EMBL" id="LLEI02000091">
    <property type="protein sequence ID" value="OAJ92099.1"/>
    <property type="molecule type" value="Genomic_DNA"/>
</dbReference>